<proteinExistence type="predicted"/>
<reference evidence="2 3" key="1">
    <citation type="journal article" date="2018" name="Nat. Ecol. Evol.">
        <title>Pezizomycetes genomes reveal the molecular basis of ectomycorrhizal truffle lifestyle.</title>
        <authorList>
            <person name="Murat C."/>
            <person name="Payen T."/>
            <person name="Noel B."/>
            <person name="Kuo A."/>
            <person name="Morin E."/>
            <person name="Chen J."/>
            <person name="Kohler A."/>
            <person name="Krizsan K."/>
            <person name="Balestrini R."/>
            <person name="Da Silva C."/>
            <person name="Montanini B."/>
            <person name="Hainaut M."/>
            <person name="Levati E."/>
            <person name="Barry K.W."/>
            <person name="Belfiori B."/>
            <person name="Cichocki N."/>
            <person name="Clum A."/>
            <person name="Dockter R.B."/>
            <person name="Fauchery L."/>
            <person name="Guy J."/>
            <person name="Iotti M."/>
            <person name="Le Tacon F."/>
            <person name="Lindquist E.A."/>
            <person name="Lipzen A."/>
            <person name="Malagnac F."/>
            <person name="Mello A."/>
            <person name="Molinier V."/>
            <person name="Miyauchi S."/>
            <person name="Poulain J."/>
            <person name="Riccioni C."/>
            <person name="Rubini A."/>
            <person name="Sitrit Y."/>
            <person name="Splivallo R."/>
            <person name="Traeger S."/>
            <person name="Wang M."/>
            <person name="Zifcakova L."/>
            <person name="Wipf D."/>
            <person name="Zambonelli A."/>
            <person name="Paolocci F."/>
            <person name="Nowrousian M."/>
            <person name="Ottonello S."/>
            <person name="Baldrian P."/>
            <person name="Spatafora J.W."/>
            <person name="Henrissat B."/>
            <person name="Nagy L.G."/>
            <person name="Aury J.M."/>
            <person name="Wincker P."/>
            <person name="Grigoriev I.V."/>
            <person name="Bonfante P."/>
            <person name="Martin F.M."/>
        </authorList>
    </citation>
    <scope>NUCLEOTIDE SEQUENCE [LARGE SCALE GENOMIC DNA]</scope>
    <source>
        <strain evidence="2 3">CCBAS932</strain>
    </source>
</reference>
<evidence type="ECO:0000256" key="1">
    <source>
        <dbReference type="SAM" id="MobiDB-lite"/>
    </source>
</evidence>
<feature type="region of interest" description="Disordered" evidence="1">
    <location>
        <begin position="130"/>
        <end position="191"/>
    </location>
</feature>
<name>A0A3N4L5U4_9PEZI</name>
<dbReference type="InParanoid" id="A0A3N4L5U4"/>
<feature type="compositionally biased region" description="Basic and acidic residues" evidence="1">
    <location>
        <begin position="39"/>
        <end position="57"/>
    </location>
</feature>
<evidence type="ECO:0000313" key="2">
    <source>
        <dbReference type="EMBL" id="RPB17148.1"/>
    </source>
</evidence>
<protein>
    <submittedName>
        <fullName evidence="2">Uncharacterized protein</fullName>
    </submittedName>
</protein>
<dbReference type="AlphaFoldDB" id="A0A3N4L5U4"/>
<accession>A0A3N4L5U4</accession>
<dbReference type="EMBL" id="ML119106">
    <property type="protein sequence ID" value="RPB17148.1"/>
    <property type="molecule type" value="Genomic_DNA"/>
</dbReference>
<organism evidence="2 3">
    <name type="scientific">Morchella conica CCBAS932</name>
    <dbReference type="NCBI Taxonomy" id="1392247"/>
    <lineage>
        <taxon>Eukaryota</taxon>
        <taxon>Fungi</taxon>
        <taxon>Dikarya</taxon>
        <taxon>Ascomycota</taxon>
        <taxon>Pezizomycotina</taxon>
        <taxon>Pezizomycetes</taxon>
        <taxon>Pezizales</taxon>
        <taxon>Morchellaceae</taxon>
        <taxon>Morchella</taxon>
    </lineage>
</organism>
<keyword evidence="3" id="KW-1185">Reference proteome</keyword>
<feature type="region of interest" description="Disordered" evidence="1">
    <location>
        <begin position="23"/>
        <end position="118"/>
    </location>
</feature>
<sequence length="191" mass="20661">MNARTPAFFKIILFSSRYESEYMKEVESHHDPIGPPPERPTEPRRPRGKGHHEEKEYGLWGSAPEVNRAPVAPPRRVTKGLRVVIPGTKPRDQPTEALLPLRGGNSRPEEVSLWDLPQRPTEFVLAPLTEGQTQAGEGGPCGQAQGPPEAAPLCSWASPGAEGSCTSSARRKHKKGLGEAGGRAAREAAIP</sequence>
<feature type="compositionally biased region" description="Basic and acidic residues" evidence="1">
    <location>
        <begin position="23"/>
        <end position="32"/>
    </location>
</feature>
<evidence type="ECO:0000313" key="3">
    <source>
        <dbReference type="Proteomes" id="UP000277580"/>
    </source>
</evidence>
<dbReference type="OrthoDB" id="10513904at2759"/>
<gene>
    <name evidence="2" type="ORF">P167DRAFT_569630</name>
</gene>
<dbReference type="Proteomes" id="UP000277580">
    <property type="component" value="Unassembled WGS sequence"/>
</dbReference>